<reference evidence="2 3" key="1">
    <citation type="submission" date="2018-04" db="EMBL/GenBank/DDBJ databases">
        <authorList>
            <person name="Go L.Y."/>
            <person name="Mitchell J.A."/>
        </authorList>
    </citation>
    <scope>NUCLEOTIDE SEQUENCE [LARGE SCALE GENOMIC DNA]</scope>
    <source>
        <strain evidence="2">ULC066bin1</strain>
    </source>
</reference>
<evidence type="ECO:0000313" key="2">
    <source>
        <dbReference type="EMBL" id="PZO40575.1"/>
    </source>
</evidence>
<dbReference type="InterPro" id="IPR021503">
    <property type="entry name" value="DUF3110"/>
</dbReference>
<proteinExistence type="predicted"/>
<organism evidence="2 3">
    <name type="scientific">Pseudanabaena frigida</name>
    <dbReference type="NCBI Taxonomy" id="945775"/>
    <lineage>
        <taxon>Bacteria</taxon>
        <taxon>Bacillati</taxon>
        <taxon>Cyanobacteriota</taxon>
        <taxon>Cyanophyceae</taxon>
        <taxon>Pseudanabaenales</taxon>
        <taxon>Pseudanabaenaceae</taxon>
        <taxon>Pseudanabaena</taxon>
    </lineage>
</organism>
<dbReference type="Proteomes" id="UP000249467">
    <property type="component" value="Unassembled WGS sequence"/>
</dbReference>
<dbReference type="Pfam" id="PF11360">
    <property type="entry name" value="DUF3110"/>
    <property type="match status" value="1"/>
</dbReference>
<dbReference type="EMBL" id="QBML01000014">
    <property type="protein sequence ID" value="PZO40575.1"/>
    <property type="molecule type" value="Genomic_DNA"/>
</dbReference>
<protein>
    <submittedName>
        <fullName evidence="2">DUF3110 domain-containing protein</fullName>
    </submittedName>
</protein>
<dbReference type="AlphaFoldDB" id="A0A2W4Y0T0"/>
<reference evidence="2 3" key="2">
    <citation type="submission" date="2018-06" db="EMBL/GenBank/DDBJ databases">
        <title>Metagenomic assembly of (sub)arctic Cyanobacteria and their associated microbiome from non-axenic cultures.</title>
        <authorList>
            <person name="Baurain D."/>
        </authorList>
    </citation>
    <scope>NUCLEOTIDE SEQUENCE [LARGE SCALE GENOMIC DNA]</scope>
    <source>
        <strain evidence="2">ULC066bin1</strain>
    </source>
</reference>
<evidence type="ECO:0000313" key="3">
    <source>
        <dbReference type="Proteomes" id="UP000249467"/>
    </source>
</evidence>
<feature type="compositionally biased region" description="Basic and acidic residues" evidence="1">
    <location>
        <begin position="87"/>
        <end position="103"/>
    </location>
</feature>
<feature type="region of interest" description="Disordered" evidence="1">
    <location>
        <begin position="86"/>
        <end position="110"/>
    </location>
</feature>
<accession>A0A2W4Y0T0</accession>
<name>A0A2W4Y0T0_9CYAN</name>
<comment type="caution">
    <text evidence="2">The sequence shown here is derived from an EMBL/GenBank/DDBJ whole genome shotgun (WGS) entry which is preliminary data.</text>
</comment>
<gene>
    <name evidence="2" type="ORF">DCF19_11815</name>
</gene>
<evidence type="ECO:0000256" key="1">
    <source>
        <dbReference type="SAM" id="MobiDB-lite"/>
    </source>
</evidence>
<sequence>MQVWVLLFNANTDNEGIYTLEIEGNNIIVAFEQEDDAIRYAGLLEAQDFLSPTVESIDSQDLEEFCQEANYDLNIVPTDALLVPPEKNVDKTDWSSDRGKDALEPEDEVEVEDPVIAMMRRRLENLL</sequence>